<evidence type="ECO:0000313" key="2">
    <source>
        <dbReference type="Proteomes" id="UP000054248"/>
    </source>
</evidence>
<proteinExistence type="predicted"/>
<organism evidence="1 2">
    <name type="scientific">Tulasnella calospora MUT 4182</name>
    <dbReference type="NCBI Taxonomy" id="1051891"/>
    <lineage>
        <taxon>Eukaryota</taxon>
        <taxon>Fungi</taxon>
        <taxon>Dikarya</taxon>
        <taxon>Basidiomycota</taxon>
        <taxon>Agaricomycotina</taxon>
        <taxon>Agaricomycetes</taxon>
        <taxon>Cantharellales</taxon>
        <taxon>Tulasnellaceae</taxon>
        <taxon>Tulasnella</taxon>
    </lineage>
</organism>
<evidence type="ECO:0000313" key="1">
    <source>
        <dbReference type="EMBL" id="KIO33422.1"/>
    </source>
</evidence>
<dbReference type="InterPro" id="IPR036047">
    <property type="entry name" value="F-box-like_dom_sf"/>
</dbReference>
<dbReference type="Proteomes" id="UP000054248">
    <property type="component" value="Unassembled WGS sequence"/>
</dbReference>
<reference evidence="1 2" key="1">
    <citation type="submission" date="2014-04" db="EMBL/GenBank/DDBJ databases">
        <authorList>
            <consortium name="DOE Joint Genome Institute"/>
            <person name="Kuo A."/>
            <person name="Girlanda M."/>
            <person name="Perotto S."/>
            <person name="Kohler A."/>
            <person name="Nagy L.G."/>
            <person name="Floudas D."/>
            <person name="Copeland A."/>
            <person name="Barry K.W."/>
            <person name="Cichocki N."/>
            <person name="Veneault-Fourrey C."/>
            <person name="LaButti K."/>
            <person name="Lindquist E.A."/>
            <person name="Lipzen A."/>
            <person name="Lundell T."/>
            <person name="Morin E."/>
            <person name="Murat C."/>
            <person name="Sun H."/>
            <person name="Tunlid A."/>
            <person name="Henrissat B."/>
            <person name="Grigoriev I.V."/>
            <person name="Hibbett D.S."/>
            <person name="Martin F."/>
            <person name="Nordberg H.P."/>
            <person name="Cantor M.N."/>
            <person name="Hua S.X."/>
        </authorList>
    </citation>
    <scope>NUCLEOTIDE SEQUENCE [LARGE SCALE GENOMIC DNA]</scope>
    <source>
        <strain evidence="1 2">MUT 4182</strain>
    </source>
</reference>
<dbReference type="OrthoDB" id="3365698at2759"/>
<dbReference type="HOGENOM" id="CLU_038859_0_0_1"/>
<dbReference type="SUPFAM" id="SSF81383">
    <property type="entry name" value="F-box domain"/>
    <property type="match status" value="1"/>
</dbReference>
<accession>A0A0C3MIC9</accession>
<dbReference type="EMBL" id="KN822948">
    <property type="protein sequence ID" value="KIO33422.1"/>
    <property type="molecule type" value="Genomic_DNA"/>
</dbReference>
<keyword evidence="2" id="KW-1185">Reference proteome</keyword>
<sequence>MPPSDIRIIQQLLKKKELRRGYHANMSASLHKEQTNSTWEHHLFYFPKRPTPVADHPPPPPCNEPNLSGIHMLPPEILETIVYEAIIGLKYYQELFSIRSVCKYWKEVIDTTPRLWTIITSALDQNMLAMALRNSSTHPLYVQHTSRSAANFKVFVDLAARSAERWRELECRLTCPSDYEQLLSLPLRKLQSLKIVGATGTSYKRPLDTPELTTLNVWSFPINWTTLSGLHSLTIGNTPGPSMGKLFNILKASPQLESLVLWKTCPVYTTGNPDPSASPVLLSRLNAISFHELAVQSLSYIIDLIEAPNLQTSRVTMRDPFGAEDCTQGMRSVGRHIGAYRPLKDGIPIEVSVDVSDRRFRFAIGGFVVEYWGTRWTEGSDLPERLAHLTAVMERMDPKRCEEVQVLALEGGGDGEIAKCLPVLHRRFPQIEELVVKDIVKGGADSCAICGQLSWLSQSEGAGERLFPNLTRLRFDPSVELVYDRILPLLEVRKAEEQTKTIMELKATGGTIHSKMEQALRDSVQVLELTGVEIVEAAFPARKTMDGMQKCIVPGLEGVWAAAQSPLVNEGQTLSFYMLIRII</sequence>
<name>A0A0C3MIC9_9AGAM</name>
<dbReference type="AlphaFoldDB" id="A0A0C3MIC9"/>
<reference evidence="2" key="2">
    <citation type="submission" date="2015-01" db="EMBL/GenBank/DDBJ databases">
        <title>Evolutionary Origins and Diversification of the Mycorrhizal Mutualists.</title>
        <authorList>
            <consortium name="DOE Joint Genome Institute"/>
            <consortium name="Mycorrhizal Genomics Consortium"/>
            <person name="Kohler A."/>
            <person name="Kuo A."/>
            <person name="Nagy L.G."/>
            <person name="Floudas D."/>
            <person name="Copeland A."/>
            <person name="Barry K.W."/>
            <person name="Cichocki N."/>
            <person name="Veneault-Fourrey C."/>
            <person name="LaButti K."/>
            <person name="Lindquist E.A."/>
            <person name="Lipzen A."/>
            <person name="Lundell T."/>
            <person name="Morin E."/>
            <person name="Murat C."/>
            <person name="Riley R."/>
            <person name="Ohm R."/>
            <person name="Sun H."/>
            <person name="Tunlid A."/>
            <person name="Henrissat B."/>
            <person name="Grigoriev I.V."/>
            <person name="Hibbett D.S."/>
            <person name="Martin F."/>
        </authorList>
    </citation>
    <scope>NUCLEOTIDE SEQUENCE [LARGE SCALE GENOMIC DNA]</scope>
    <source>
        <strain evidence="2">MUT 4182</strain>
    </source>
</reference>
<gene>
    <name evidence="1" type="ORF">M407DRAFT_233061</name>
</gene>
<protein>
    <submittedName>
        <fullName evidence="1">Uncharacterized protein</fullName>
    </submittedName>
</protein>